<feature type="signal peptide" evidence="2">
    <location>
        <begin position="1"/>
        <end position="29"/>
    </location>
</feature>
<dbReference type="EMBL" id="JACBYW010000001">
    <property type="protein sequence ID" value="NYH76906.1"/>
    <property type="molecule type" value="Genomic_DNA"/>
</dbReference>
<feature type="region of interest" description="Disordered" evidence="1">
    <location>
        <begin position="33"/>
        <end position="54"/>
    </location>
</feature>
<evidence type="ECO:0000256" key="2">
    <source>
        <dbReference type="SAM" id="SignalP"/>
    </source>
</evidence>
<keyword evidence="4" id="KW-1185">Reference proteome</keyword>
<keyword evidence="2" id="KW-0732">Signal</keyword>
<comment type="caution">
    <text evidence="3">The sequence shown here is derived from an EMBL/GenBank/DDBJ whole genome shotgun (WGS) entry which is preliminary data.</text>
</comment>
<reference evidence="3 4" key="1">
    <citation type="submission" date="2020-07" db="EMBL/GenBank/DDBJ databases">
        <title>Genomic Encyclopedia of Type Strains, Phase III (KMG-III): the genomes of soil and plant-associated and newly described type strains.</title>
        <authorList>
            <person name="Whitman W."/>
        </authorList>
    </citation>
    <scope>NUCLEOTIDE SEQUENCE [LARGE SCALE GENOMIC DNA]</scope>
    <source>
        <strain evidence="3 4">CECT 8576</strain>
    </source>
</reference>
<feature type="compositionally biased region" description="Polar residues" evidence="1">
    <location>
        <begin position="33"/>
        <end position="43"/>
    </location>
</feature>
<organism evidence="3 4">
    <name type="scientific">Actinopolyspora biskrensis</name>
    <dbReference type="NCBI Taxonomy" id="1470178"/>
    <lineage>
        <taxon>Bacteria</taxon>
        <taxon>Bacillati</taxon>
        <taxon>Actinomycetota</taxon>
        <taxon>Actinomycetes</taxon>
        <taxon>Actinopolysporales</taxon>
        <taxon>Actinopolysporaceae</taxon>
        <taxon>Actinopolyspora</taxon>
    </lineage>
</organism>
<evidence type="ECO:0000313" key="3">
    <source>
        <dbReference type="EMBL" id="NYH76906.1"/>
    </source>
</evidence>
<feature type="compositionally biased region" description="Basic and acidic residues" evidence="1">
    <location>
        <begin position="44"/>
        <end position="54"/>
    </location>
</feature>
<name>A0A852YZS3_9ACTN</name>
<sequence>MDTRLGAALRTVLFLLFAVVLVAFTPVHAAGATTQVTRSASSEQKTEHSVPCETEKLRKRSGVAVLGRRTGERGHQVLRGKASEARVSLTRDKHENCSRVVRAVGSRRGLCESTHSQARLQVYRR</sequence>
<evidence type="ECO:0000256" key="1">
    <source>
        <dbReference type="SAM" id="MobiDB-lite"/>
    </source>
</evidence>
<dbReference type="Proteomes" id="UP000548304">
    <property type="component" value="Unassembled WGS sequence"/>
</dbReference>
<evidence type="ECO:0008006" key="5">
    <source>
        <dbReference type="Google" id="ProtNLM"/>
    </source>
</evidence>
<evidence type="ECO:0000313" key="4">
    <source>
        <dbReference type="Proteomes" id="UP000548304"/>
    </source>
</evidence>
<protein>
    <recommendedName>
        <fullName evidence="5">Secreted protein</fullName>
    </recommendedName>
</protein>
<feature type="chain" id="PRO_5032925897" description="Secreted protein" evidence="2">
    <location>
        <begin position="30"/>
        <end position="125"/>
    </location>
</feature>
<gene>
    <name evidence="3" type="ORF">FHR84_000220</name>
</gene>
<dbReference type="RefSeq" id="WP_179533540.1">
    <property type="nucleotide sequence ID" value="NZ_JACBYW010000001.1"/>
</dbReference>
<proteinExistence type="predicted"/>
<accession>A0A852YZS3</accession>
<dbReference type="AlphaFoldDB" id="A0A852YZS3"/>